<reference evidence="1 2" key="1">
    <citation type="submission" date="2024-09" db="EMBL/GenBank/DDBJ databases">
        <authorList>
            <person name="Sun Q."/>
            <person name="Mori K."/>
        </authorList>
    </citation>
    <scope>NUCLEOTIDE SEQUENCE [LARGE SCALE GENOMIC DNA]</scope>
    <source>
        <strain evidence="1 2">CECT 7682</strain>
    </source>
</reference>
<organism evidence="1 2">
    <name type="scientific">Echinicola jeungdonensis</name>
    <dbReference type="NCBI Taxonomy" id="709343"/>
    <lineage>
        <taxon>Bacteria</taxon>
        <taxon>Pseudomonadati</taxon>
        <taxon>Bacteroidota</taxon>
        <taxon>Cytophagia</taxon>
        <taxon>Cytophagales</taxon>
        <taxon>Cyclobacteriaceae</taxon>
        <taxon>Echinicola</taxon>
    </lineage>
</organism>
<sequence length="62" mass="7084">MKRSNELLEDLSIKEMRVTTGGEGVFFELGQRAHKAWCSFRDLVLSQEPENILGPTGNRYPM</sequence>
<dbReference type="Proteomes" id="UP001589654">
    <property type="component" value="Unassembled WGS sequence"/>
</dbReference>
<proteinExistence type="predicted"/>
<gene>
    <name evidence="1" type="ORF">ACFFUR_04635</name>
</gene>
<dbReference type="RefSeq" id="WP_290246351.1">
    <property type="nucleotide sequence ID" value="NZ_JAUFQT010000001.1"/>
</dbReference>
<name>A0ABV5J457_9BACT</name>
<protein>
    <recommendedName>
        <fullName evidence="3">Bacteriocin-type signal sequence</fullName>
    </recommendedName>
</protein>
<keyword evidence="2" id="KW-1185">Reference proteome</keyword>
<comment type="caution">
    <text evidence="1">The sequence shown here is derived from an EMBL/GenBank/DDBJ whole genome shotgun (WGS) entry which is preliminary data.</text>
</comment>
<accession>A0ABV5J457</accession>
<evidence type="ECO:0000313" key="2">
    <source>
        <dbReference type="Proteomes" id="UP001589654"/>
    </source>
</evidence>
<evidence type="ECO:0000313" key="1">
    <source>
        <dbReference type="EMBL" id="MFB9211083.1"/>
    </source>
</evidence>
<evidence type="ECO:0008006" key="3">
    <source>
        <dbReference type="Google" id="ProtNLM"/>
    </source>
</evidence>
<dbReference type="EMBL" id="JBHMEW010000040">
    <property type="protein sequence ID" value="MFB9211083.1"/>
    <property type="molecule type" value="Genomic_DNA"/>
</dbReference>